<evidence type="ECO:0000313" key="1">
    <source>
        <dbReference type="EMBL" id="KTB41912.1"/>
    </source>
</evidence>
<reference evidence="1 2" key="1">
    <citation type="submission" date="2015-12" db="EMBL/GenBank/DDBJ databases">
        <title>Draft genome sequence of Moniliophthora roreri, the causal agent of frosty pod rot of cacao.</title>
        <authorList>
            <person name="Aime M.C."/>
            <person name="Diaz-Valderrama J.R."/>
            <person name="Kijpornyongpan T."/>
            <person name="Phillips-Mora W."/>
        </authorList>
    </citation>
    <scope>NUCLEOTIDE SEQUENCE [LARGE SCALE GENOMIC DNA]</scope>
    <source>
        <strain evidence="1 2">MCA 2952</strain>
    </source>
</reference>
<sequence length="110" mass="12735">MAAEAPFEIWDNILKIANDSRTWCSAYQVSKLLHRVAVSSIYRKLVLDMPTKAVLCLKTLKANPFAASSVKHLTFIRYINLSIDEERGFEALKKQELSRRILERERLELI</sequence>
<comment type="caution">
    <text evidence="1">The sequence shown here is derived from an EMBL/GenBank/DDBJ whole genome shotgun (WGS) entry which is preliminary data.</text>
</comment>
<dbReference type="Proteomes" id="UP000054988">
    <property type="component" value="Unassembled WGS sequence"/>
</dbReference>
<proteinExistence type="predicted"/>
<dbReference type="AlphaFoldDB" id="A0A0W0G074"/>
<name>A0A0W0G074_MONRR</name>
<accession>A0A0W0G074</accession>
<dbReference type="EMBL" id="LATX01001414">
    <property type="protein sequence ID" value="KTB41912.1"/>
    <property type="molecule type" value="Genomic_DNA"/>
</dbReference>
<gene>
    <name evidence="1" type="ORF">WG66_5508</name>
</gene>
<protein>
    <recommendedName>
        <fullName evidence="3">F-box domain-containing protein</fullName>
    </recommendedName>
</protein>
<evidence type="ECO:0000313" key="2">
    <source>
        <dbReference type="Proteomes" id="UP000054988"/>
    </source>
</evidence>
<evidence type="ECO:0008006" key="3">
    <source>
        <dbReference type="Google" id="ProtNLM"/>
    </source>
</evidence>
<organism evidence="1 2">
    <name type="scientific">Moniliophthora roreri</name>
    <name type="common">Frosty pod rot fungus</name>
    <name type="synonym">Monilia roreri</name>
    <dbReference type="NCBI Taxonomy" id="221103"/>
    <lineage>
        <taxon>Eukaryota</taxon>
        <taxon>Fungi</taxon>
        <taxon>Dikarya</taxon>
        <taxon>Basidiomycota</taxon>
        <taxon>Agaricomycotina</taxon>
        <taxon>Agaricomycetes</taxon>
        <taxon>Agaricomycetidae</taxon>
        <taxon>Agaricales</taxon>
        <taxon>Marasmiineae</taxon>
        <taxon>Marasmiaceae</taxon>
        <taxon>Moniliophthora</taxon>
    </lineage>
</organism>